<dbReference type="Pfam" id="PF12728">
    <property type="entry name" value="HTH_17"/>
    <property type="match status" value="1"/>
</dbReference>
<keyword evidence="3" id="KW-1185">Reference proteome</keyword>
<evidence type="ECO:0000313" key="3">
    <source>
        <dbReference type="Proteomes" id="UP000664761"/>
    </source>
</evidence>
<dbReference type="RefSeq" id="WP_207047259.1">
    <property type="nucleotide sequence ID" value="NZ_JAFLNC010000005.1"/>
</dbReference>
<accession>A0ABS3F9C8</accession>
<feature type="domain" description="Helix-turn-helix" evidence="1">
    <location>
        <begin position="11"/>
        <end position="58"/>
    </location>
</feature>
<reference evidence="2 3" key="1">
    <citation type="submission" date="2021-03" db="EMBL/GenBank/DDBJ databases">
        <title>Sneathiella sp. CAU 1612 isolated from Kang Won-do.</title>
        <authorList>
            <person name="Kim W."/>
        </authorList>
    </citation>
    <scope>NUCLEOTIDE SEQUENCE [LARGE SCALE GENOMIC DNA]</scope>
    <source>
        <strain evidence="2 3">CAU 1612</strain>
    </source>
</reference>
<dbReference type="NCBIfam" id="TIGR01764">
    <property type="entry name" value="excise"/>
    <property type="match status" value="1"/>
</dbReference>
<evidence type="ECO:0000313" key="2">
    <source>
        <dbReference type="EMBL" id="MBO0334943.1"/>
    </source>
</evidence>
<dbReference type="Proteomes" id="UP000664761">
    <property type="component" value="Unassembled WGS sequence"/>
</dbReference>
<dbReference type="InterPro" id="IPR041657">
    <property type="entry name" value="HTH_17"/>
</dbReference>
<proteinExistence type="predicted"/>
<dbReference type="EMBL" id="JAFLNC010000005">
    <property type="protein sequence ID" value="MBO0334943.1"/>
    <property type="molecule type" value="Genomic_DNA"/>
</dbReference>
<dbReference type="InterPro" id="IPR010093">
    <property type="entry name" value="SinI_DNA-bd"/>
</dbReference>
<protein>
    <submittedName>
        <fullName evidence="2">Helix-turn-helix domain-containing protein</fullName>
    </submittedName>
</protein>
<evidence type="ECO:0000259" key="1">
    <source>
        <dbReference type="Pfam" id="PF12728"/>
    </source>
</evidence>
<comment type="caution">
    <text evidence="2">The sequence shown here is derived from an EMBL/GenBank/DDBJ whole genome shotgun (WGS) entry which is preliminary data.</text>
</comment>
<gene>
    <name evidence="2" type="ORF">J0X12_15055</name>
</gene>
<sequence>MDNSNTDYKAVLSVNETCQRAGIGRTKLYQEIASGRLKARKCGRRTIIPVTEFEDWLGRLPEIGEAQ</sequence>
<name>A0ABS3F9C8_9PROT</name>
<organism evidence="2 3">
    <name type="scientific">Sneathiella sedimenti</name>
    <dbReference type="NCBI Taxonomy" id="2816034"/>
    <lineage>
        <taxon>Bacteria</taxon>
        <taxon>Pseudomonadati</taxon>
        <taxon>Pseudomonadota</taxon>
        <taxon>Alphaproteobacteria</taxon>
        <taxon>Sneathiellales</taxon>
        <taxon>Sneathiellaceae</taxon>
        <taxon>Sneathiella</taxon>
    </lineage>
</organism>